<proteinExistence type="inferred from homology"/>
<dbReference type="InterPro" id="IPR013010">
    <property type="entry name" value="Znf_SIAH"/>
</dbReference>
<dbReference type="FunCoup" id="A0A2K2DBY2">
    <property type="interactions" value="99"/>
</dbReference>
<dbReference type="Pfam" id="PF21362">
    <property type="entry name" value="Sina_RING"/>
    <property type="match status" value="1"/>
</dbReference>
<evidence type="ECO:0000256" key="11">
    <source>
        <dbReference type="SAM" id="MobiDB-lite"/>
    </source>
</evidence>
<keyword evidence="5" id="KW-0808">Transferase</keyword>
<dbReference type="EnsemblPlants" id="PNT71781">
    <property type="protein sequence ID" value="PNT71781"/>
    <property type="gene ID" value="BRADI_2g35472v3"/>
</dbReference>
<evidence type="ECO:0000256" key="10">
    <source>
        <dbReference type="PROSITE-ProRule" id="PRU00455"/>
    </source>
</evidence>
<evidence type="ECO:0000256" key="2">
    <source>
        <dbReference type="ARBA" id="ARBA00004906"/>
    </source>
</evidence>
<keyword evidence="15" id="KW-1185">Reference proteome</keyword>
<evidence type="ECO:0000313" key="15">
    <source>
        <dbReference type="Proteomes" id="UP000008810"/>
    </source>
</evidence>
<gene>
    <name evidence="13" type="ORF">BRADI_2g35472v3</name>
</gene>
<dbReference type="GO" id="GO:0016567">
    <property type="term" value="P:protein ubiquitination"/>
    <property type="evidence" value="ECO:0007669"/>
    <property type="project" value="UniProtKB-UniPathway"/>
</dbReference>
<reference evidence="13" key="2">
    <citation type="submission" date="2017-06" db="EMBL/GenBank/DDBJ databases">
        <title>WGS assembly of Brachypodium distachyon.</title>
        <authorList>
            <consortium name="The International Brachypodium Initiative"/>
            <person name="Lucas S."/>
            <person name="Harmon-Smith M."/>
            <person name="Lail K."/>
            <person name="Tice H."/>
            <person name="Grimwood J."/>
            <person name="Bruce D."/>
            <person name="Barry K."/>
            <person name="Shu S."/>
            <person name="Lindquist E."/>
            <person name="Wang M."/>
            <person name="Pitluck S."/>
            <person name="Vogel J.P."/>
            <person name="Garvin D.F."/>
            <person name="Mockler T.C."/>
            <person name="Schmutz J."/>
            <person name="Rokhsar D."/>
            <person name="Bevan M.W."/>
        </authorList>
    </citation>
    <scope>NUCLEOTIDE SEQUENCE</scope>
    <source>
        <strain evidence="13">Bd21</strain>
    </source>
</reference>
<dbReference type="GO" id="GO:0061630">
    <property type="term" value="F:ubiquitin protein ligase activity"/>
    <property type="evidence" value="ECO:0000318"/>
    <property type="project" value="GO_Central"/>
</dbReference>
<evidence type="ECO:0000256" key="1">
    <source>
        <dbReference type="ARBA" id="ARBA00000900"/>
    </source>
</evidence>
<feature type="region of interest" description="Disordered" evidence="11">
    <location>
        <begin position="1"/>
        <end position="88"/>
    </location>
</feature>
<sequence>MHDVEVEQLEEESQSNQERSESHDDEESQGVEEEQVQVEMENQRNHAPFESSGDEEEGQDEEAEQAEDVPEDGGFQKGSSKPALAPPLSKRATIANMTLDEDTLDCGVCFLPLKRPIFQCDVGHVVCSSCRDKLAPTRRCHMCCAPLARGYRRCHAMEQLVESIRGSCPNAPYGCTVRMAYYDQHPHLQVCRHAPCHCPAEACGFVGSTEALLDHFVVAHKWPCTTGVKVSVMRDVELHDGLNVVSVVHDARQYLFLKIVARTPLGRAISCLCIHPPQVAAAGSLQLTSKNVKWRLKLSYSHDVVDADDHFFHIQNCSFRVACTDLSGGMPNPNECFQFVVPSSVQPDAEATVKVTVDFSIL</sequence>
<comment type="catalytic activity">
    <reaction evidence="1">
        <text>S-ubiquitinyl-[E2 ubiquitin-conjugating enzyme]-L-cysteine + [acceptor protein]-L-lysine = [E2 ubiquitin-conjugating enzyme]-L-cysteine + N(6)-ubiquitinyl-[acceptor protein]-L-lysine.</text>
        <dbReference type="EC" id="2.3.2.27"/>
    </reaction>
</comment>
<accession>A0A2K2DBY2</accession>
<dbReference type="Pfam" id="PF21361">
    <property type="entry name" value="Sina_ZnF"/>
    <property type="match status" value="1"/>
</dbReference>
<evidence type="ECO:0000259" key="12">
    <source>
        <dbReference type="PROSITE" id="PS51081"/>
    </source>
</evidence>
<feature type="compositionally biased region" description="Acidic residues" evidence="11">
    <location>
        <begin position="52"/>
        <end position="71"/>
    </location>
</feature>
<feature type="compositionally biased region" description="Acidic residues" evidence="11">
    <location>
        <begin position="23"/>
        <end position="36"/>
    </location>
</feature>
<dbReference type="EMBL" id="CM000881">
    <property type="protein sequence ID" value="PNT71781.1"/>
    <property type="molecule type" value="Genomic_DNA"/>
</dbReference>
<keyword evidence="6" id="KW-0479">Metal-binding</keyword>
<reference evidence="14" key="3">
    <citation type="submission" date="2018-08" db="UniProtKB">
        <authorList>
            <consortium name="EnsemblPlants"/>
        </authorList>
    </citation>
    <scope>IDENTIFICATION</scope>
    <source>
        <strain evidence="14">cv. Bd21</strain>
    </source>
</reference>
<dbReference type="InterPro" id="IPR049548">
    <property type="entry name" value="Sina-like_RING"/>
</dbReference>
<reference evidence="13 14" key="1">
    <citation type="journal article" date="2010" name="Nature">
        <title>Genome sequencing and analysis of the model grass Brachypodium distachyon.</title>
        <authorList>
            <consortium name="International Brachypodium Initiative"/>
        </authorList>
    </citation>
    <scope>NUCLEOTIDE SEQUENCE [LARGE SCALE GENOMIC DNA]</scope>
    <source>
        <strain evidence="13 14">Bd21</strain>
    </source>
</reference>
<dbReference type="AlphaFoldDB" id="A0A2K2DBY2"/>
<dbReference type="CDD" id="cd16571">
    <property type="entry name" value="RING-HC_SIAHs"/>
    <property type="match status" value="1"/>
</dbReference>
<dbReference type="UniPathway" id="UPA00143"/>
<evidence type="ECO:0000256" key="5">
    <source>
        <dbReference type="ARBA" id="ARBA00022679"/>
    </source>
</evidence>
<evidence type="ECO:0000256" key="3">
    <source>
        <dbReference type="ARBA" id="ARBA00009119"/>
    </source>
</evidence>
<keyword evidence="8" id="KW-0833">Ubl conjugation pathway</keyword>
<comment type="pathway">
    <text evidence="2">Protein modification; protein ubiquitination.</text>
</comment>
<evidence type="ECO:0000313" key="13">
    <source>
        <dbReference type="EMBL" id="PNT71781.1"/>
    </source>
</evidence>
<name>A0A2K2DBY2_BRADI</name>
<comment type="similarity">
    <text evidence="3">Belongs to the SINA (Seven in absentia) family.</text>
</comment>
<protein>
    <recommendedName>
        <fullName evidence="4">RING-type E3 ubiquitin transferase</fullName>
        <ecNumber evidence="4">2.3.2.27</ecNumber>
    </recommendedName>
</protein>
<evidence type="ECO:0000256" key="6">
    <source>
        <dbReference type="ARBA" id="ARBA00022723"/>
    </source>
</evidence>
<keyword evidence="9" id="KW-0862">Zinc</keyword>
<feature type="compositionally biased region" description="Acidic residues" evidence="11">
    <location>
        <begin position="1"/>
        <end position="13"/>
    </location>
</feature>
<evidence type="ECO:0000256" key="9">
    <source>
        <dbReference type="ARBA" id="ARBA00022833"/>
    </source>
</evidence>
<dbReference type="Gramene" id="PNT71781">
    <property type="protein sequence ID" value="PNT71781"/>
    <property type="gene ID" value="BRADI_2g35472v3"/>
</dbReference>
<dbReference type="InterPro" id="IPR013083">
    <property type="entry name" value="Znf_RING/FYVE/PHD"/>
</dbReference>
<evidence type="ECO:0000256" key="4">
    <source>
        <dbReference type="ARBA" id="ARBA00012483"/>
    </source>
</evidence>
<evidence type="ECO:0000256" key="8">
    <source>
        <dbReference type="ARBA" id="ARBA00022786"/>
    </source>
</evidence>
<evidence type="ECO:0000256" key="7">
    <source>
        <dbReference type="ARBA" id="ARBA00022771"/>
    </source>
</evidence>
<feature type="domain" description="SIAH-type" evidence="12">
    <location>
        <begin position="163"/>
        <end position="221"/>
    </location>
</feature>
<dbReference type="PANTHER" id="PTHR10315">
    <property type="entry name" value="E3 UBIQUITIN PROTEIN LIGASE SIAH"/>
    <property type="match status" value="1"/>
</dbReference>
<dbReference type="PROSITE" id="PS51081">
    <property type="entry name" value="ZF_SIAH"/>
    <property type="match status" value="1"/>
</dbReference>
<keyword evidence="7 10" id="KW-0863">Zinc-finger</keyword>
<dbReference type="InParanoid" id="A0A2K2DBY2"/>
<dbReference type="Gene3D" id="3.30.40.10">
    <property type="entry name" value="Zinc/RING finger domain, C3HC4 (zinc finger)"/>
    <property type="match status" value="1"/>
</dbReference>
<dbReference type="GO" id="GO:0008270">
    <property type="term" value="F:zinc ion binding"/>
    <property type="evidence" value="ECO:0007669"/>
    <property type="project" value="UniProtKB-KW"/>
</dbReference>
<dbReference type="SUPFAM" id="SSF49599">
    <property type="entry name" value="TRAF domain-like"/>
    <property type="match status" value="1"/>
</dbReference>
<dbReference type="PANTHER" id="PTHR10315:SF96">
    <property type="entry name" value="SIAH-TYPE DOMAIN-CONTAINING PROTEIN"/>
    <property type="match status" value="1"/>
</dbReference>
<dbReference type="InterPro" id="IPR052088">
    <property type="entry name" value="E3_ubiquitin-ligase_SINA"/>
</dbReference>
<dbReference type="OrthoDB" id="4788989at2759"/>
<organism evidence="13">
    <name type="scientific">Brachypodium distachyon</name>
    <name type="common">Purple false brome</name>
    <name type="synonym">Trachynia distachya</name>
    <dbReference type="NCBI Taxonomy" id="15368"/>
    <lineage>
        <taxon>Eukaryota</taxon>
        <taxon>Viridiplantae</taxon>
        <taxon>Streptophyta</taxon>
        <taxon>Embryophyta</taxon>
        <taxon>Tracheophyta</taxon>
        <taxon>Spermatophyta</taxon>
        <taxon>Magnoliopsida</taxon>
        <taxon>Liliopsida</taxon>
        <taxon>Poales</taxon>
        <taxon>Poaceae</taxon>
        <taxon>BOP clade</taxon>
        <taxon>Pooideae</taxon>
        <taxon>Stipodae</taxon>
        <taxon>Brachypodieae</taxon>
        <taxon>Brachypodium</taxon>
    </lineage>
</organism>
<dbReference type="Proteomes" id="UP000008810">
    <property type="component" value="Chromosome 2"/>
</dbReference>
<evidence type="ECO:0000313" key="14">
    <source>
        <dbReference type="EnsemblPlants" id="PNT71781"/>
    </source>
</evidence>
<dbReference type="STRING" id="15368.A0A2K2DBY2"/>
<dbReference type="GO" id="GO:0005737">
    <property type="term" value="C:cytoplasm"/>
    <property type="evidence" value="ECO:0000318"/>
    <property type="project" value="GO_Central"/>
</dbReference>
<dbReference type="EC" id="2.3.2.27" evidence="4"/>